<accession>A0A917VYH5</accession>
<evidence type="ECO:0000313" key="3">
    <source>
        <dbReference type="Proteomes" id="UP000638263"/>
    </source>
</evidence>
<dbReference type="EMBL" id="BMMH01000020">
    <property type="protein sequence ID" value="GGL37943.1"/>
    <property type="molecule type" value="Genomic_DNA"/>
</dbReference>
<reference evidence="2" key="1">
    <citation type="journal article" date="2014" name="Int. J. Syst. Evol. Microbiol.">
        <title>Complete genome sequence of Corynebacterium casei LMG S-19264T (=DSM 44701T), isolated from a smear-ripened cheese.</title>
        <authorList>
            <consortium name="US DOE Joint Genome Institute (JGI-PGF)"/>
            <person name="Walter F."/>
            <person name="Albersmeier A."/>
            <person name="Kalinowski J."/>
            <person name="Ruckert C."/>
        </authorList>
    </citation>
    <scope>NUCLEOTIDE SEQUENCE</scope>
    <source>
        <strain evidence="2">CGMCC 4.3508</strain>
    </source>
</reference>
<organism evidence="2 3">
    <name type="scientific">Nocardia jinanensis</name>
    <dbReference type="NCBI Taxonomy" id="382504"/>
    <lineage>
        <taxon>Bacteria</taxon>
        <taxon>Bacillati</taxon>
        <taxon>Actinomycetota</taxon>
        <taxon>Actinomycetes</taxon>
        <taxon>Mycobacteriales</taxon>
        <taxon>Nocardiaceae</taxon>
        <taxon>Nocardia</taxon>
    </lineage>
</organism>
<reference evidence="2" key="2">
    <citation type="submission" date="2020-09" db="EMBL/GenBank/DDBJ databases">
        <authorList>
            <person name="Sun Q."/>
            <person name="Zhou Y."/>
        </authorList>
    </citation>
    <scope>NUCLEOTIDE SEQUENCE</scope>
    <source>
        <strain evidence="2">CGMCC 4.3508</strain>
    </source>
</reference>
<sequence length="136" mass="14266">MDSLSNYLVTCVRLRATAGSGHPEPRYPGGRRYRQVLGFCIYGGAFGAAGRGPINPGSSLLRSVAALLRYVAPEPGRAPPTEVGHPEKTEGGGGVRLDQPGARLCQWRDGRRVSDGRPHAFGGCTSCARTGAGPAY</sequence>
<keyword evidence="3" id="KW-1185">Reference proteome</keyword>
<dbReference type="AlphaFoldDB" id="A0A917VYH5"/>
<comment type="caution">
    <text evidence="2">The sequence shown here is derived from an EMBL/GenBank/DDBJ whole genome shotgun (WGS) entry which is preliminary data.</text>
</comment>
<proteinExistence type="predicted"/>
<name>A0A917VYH5_9NOCA</name>
<protein>
    <submittedName>
        <fullName evidence="2">Uncharacterized protein</fullName>
    </submittedName>
</protein>
<evidence type="ECO:0000313" key="2">
    <source>
        <dbReference type="EMBL" id="GGL37943.1"/>
    </source>
</evidence>
<feature type="region of interest" description="Disordered" evidence="1">
    <location>
        <begin position="74"/>
        <end position="100"/>
    </location>
</feature>
<evidence type="ECO:0000256" key="1">
    <source>
        <dbReference type="SAM" id="MobiDB-lite"/>
    </source>
</evidence>
<gene>
    <name evidence="2" type="ORF">GCM10011588_60750</name>
</gene>
<dbReference type="Proteomes" id="UP000638263">
    <property type="component" value="Unassembled WGS sequence"/>
</dbReference>